<dbReference type="GO" id="GO:0003729">
    <property type="term" value="F:mRNA binding"/>
    <property type="evidence" value="ECO:0007669"/>
    <property type="project" value="TreeGrafter"/>
</dbReference>
<dbReference type="GO" id="GO:0071011">
    <property type="term" value="C:precatalytic spliceosome"/>
    <property type="evidence" value="ECO:0007669"/>
    <property type="project" value="TreeGrafter"/>
</dbReference>
<dbReference type="SUPFAM" id="SSF50182">
    <property type="entry name" value="Sm-like ribonucleoproteins"/>
    <property type="match status" value="1"/>
</dbReference>
<comment type="similarity">
    <text evidence="2 9">Belongs to the snRNP Sm proteins family.</text>
</comment>
<dbReference type="InParanoid" id="A0A1Z5T671"/>
<evidence type="ECO:0000313" key="13">
    <source>
        <dbReference type="Proteomes" id="UP000194280"/>
    </source>
</evidence>
<dbReference type="STRING" id="1157616.A0A1Z5T671"/>
<dbReference type="FunFam" id="2.30.30.100:FF:000027">
    <property type="entry name" value="U6 snRNA-associated Sm-like protein LSm8"/>
    <property type="match status" value="1"/>
</dbReference>
<keyword evidence="6 9" id="KW-0508">mRNA splicing</keyword>
<dbReference type="PANTHER" id="PTHR15588:SF9">
    <property type="entry name" value="U6 SNRNA-ASSOCIATED SM-LIKE PROTEIN LSM8"/>
    <property type="match status" value="1"/>
</dbReference>
<evidence type="ECO:0000256" key="3">
    <source>
        <dbReference type="ARBA" id="ARBA00022664"/>
    </source>
</evidence>
<gene>
    <name evidence="9" type="primary">LSM8</name>
    <name evidence="12" type="ORF">BTJ68_08278</name>
    <name evidence="11" type="ORF">BTJ68_08951</name>
</gene>
<dbReference type="GO" id="GO:0000398">
    <property type="term" value="P:mRNA splicing, via spliceosome"/>
    <property type="evidence" value="ECO:0007669"/>
    <property type="project" value="UniProtKB-UniRule"/>
</dbReference>
<comment type="subcellular location">
    <subcellularLocation>
        <location evidence="1 9">Nucleus</location>
    </subcellularLocation>
</comment>
<accession>A0A1Z5T671</accession>
<comment type="caution">
    <text evidence="12">The sequence shown here is derived from an EMBL/GenBank/DDBJ whole genome shotgun (WGS) entry which is preliminary data.</text>
</comment>
<dbReference type="PROSITE" id="PS52002">
    <property type="entry name" value="SM"/>
    <property type="match status" value="1"/>
</dbReference>
<keyword evidence="5 9" id="KW-0694">RNA-binding</keyword>
<dbReference type="GO" id="GO:0005688">
    <property type="term" value="C:U6 snRNP"/>
    <property type="evidence" value="ECO:0007669"/>
    <property type="project" value="UniProtKB-UniRule"/>
</dbReference>
<dbReference type="EMBL" id="MUNK01000119">
    <property type="protein sequence ID" value="OTA31206.1"/>
    <property type="molecule type" value="Genomic_DNA"/>
</dbReference>
<evidence type="ECO:0000313" key="11">
    <source>
        <dbReference type="EMBL" id="OTA31206.1"/>
    </source>
</evidence>
<dbReference type="SMART" id="SM00651">
    <property type="entry name" value="Sm"/>
    <property type="match status" value="1"/>
</dbReference>
<dbReference type="AlphaFoldDB" id="A0A1Z5T671"/>
<dbReference type="GO" id="GO:0046540">
    <property type="term" value="C:U4/U6 x U5 tri-snRNP complex"/>
    <property type="evidence" value="ECO:0007669"/>
    <property type="project" value="UniProtKB-UniRule"/>
</dbReference>
<reference evidence="12 13" key="1">
    <citation type="submission" date="2017-01" db="EMBL/GenBank/DDBJ databases">
        <title>The recent genome duplication of the halophilic yeast Hortaea werneckii: insights from long-read sequencing.</title>
        <authorList>
            <person name="Sinha S."/>
            <person name="Flibotte S."/>
            <person name="Neira M."/>
            <person name="Lenassi M."/>
            <person name="Gostincar C."/>
            <person name="Stajich J.E."/>
            <person name="Nislow C.E."/>
        </authorList>
    </citation>
    <scope>NUCLEOTIDE SEQUENCE [LARGE SCALE GENOMIC DNA]</scope>
    <source>
        <strain evidence="12 13">EXF-2000</strain>
    </source>
</reference>
<comment type="subunit">
    <text evidence="9">LSm subunits form a heteromer with a doughnut shape.</text>
</comment>
<evidence type="ECO:0000256" key="8">
    <source>
        <dbReference type="ARBA" id="ARBA00023274"/>
    </source>
</evidence>
<dbReference type="InterPro" id="IPR044642">
    <property type="entry name" value="PTHR15588"/>
</dbReference>
<evidence type="ECO:0000313" key="12">
    <source>
        <dbReference type="EMBL" id="OTA31480.1"/>
    </source>
</evidence>
<dbReference type="InterPro" id="IPR034103">
    <property type="entry name" value="Lsm8"/>
</dbReference>
<dbReference type="InterPro" id="IPR010920">
    <property type="entry name" value="LSM_dom_sf"/>
</dbReference>
<dbReference type="Pfam" id="PF01423">
    <property type="entry name" value="LSM"/>
    <property type="match status" value="1"/>
</dbReference>
<evidence type="ECO:0000256" key="1">
    <source>
        <dbReference type="ARBA" id="ARBA00004123"/>
    </source>
</evidence>
<evidence type="ECO:0000256" key="5">
    <source>
        <dbReference type="ARBA" id="ARBA00022884"/>
    </source>
</evidence>
<keyword evidence="8 9" id="KW-0687">Ribonucleoprotein</keyword>
<dbReference type="OrthoDB" id="422364at2759"/>
<dbReference type="PANTHER" id="PTHR15588">
    <property type="entry name" value="LSM1"/>
    <property type="match status" value="1"/>
</dbReference>
<dbReference type="InterPro" id="IPR001163">
    <property type="entry name" value="Sm_dom_euk/arc"/>
</dbReference>
<dbReference type="CDD" id="cd01727">
    <property type="entry name" value="LSm8"/>
    <property type="match status" value="1"/>
</dbReference>
<proteinExistence type="inferred from homology"/>
<evidence type="ECO:0000256" key="6">
    <source>
        <dbReference type="ARBA" id="ARBA00023187"/>
    </source>
</evidence>
<evidence type="ECO:0000256" key="7">
    <source>
        <dbReference type="ARBA" id="ARBA00023242"/>
    </source>
</evidence>
<evidence type="ECO:0000256" key="4">
    <source>
        <dbReference type="ARBA" id="ARBA00022728"/>
    </source>
</evidence>
<comment type="function">
    <text evidence="9">Plays role in pre-mRNA splicing as component of the U4/U6-U5 tri-snRNP complex that is involved in spliceosome assembly, and as component of the precatalytic spliceosome (spliceosome B complex). The heptameric LSM2-8 complex binds specifically to the 3'-terminal U-tract of U6 snRNA.</text>
</comment>
<dbReference type="VEuPathDB" id="FungiDB:BTJ68_08278"/>
<keyword evidence="4 9" id="KW-0747">Spliceosome</keyword>
<keyword evidence="3 9" id="KW-0507">mRNA processing</keyword>
<feature type="domain" description="Sm" evidence="10">
    <location>
        <begin position="1"/>
        <end position="77"/>
    </location>
</feature>
<name>A0A1Z5T671_HORWE</name>
<sequence>MSLNAYMNKKVCIITVDGRTLTGTLVSCDQVTNLVMKDTIERIIRPADDEEASMEQPHGLYLVRGDNVVVCGLVDEELDNSIDWTKVRGEVIGSTKHV</sequence>
<organism evidence="12 13">
    <name type="scientific">Hortaea werneckii EXF-2000</name>
    <dbReference type="NCBI Taxonomy" id="1157616"/>
    <lineage>
        <taxon>Eukaryota</taxon>
        <taxon>Fungi</taxon>
        <taxon>Dikarya</taxon>
        <taxon>Ascomycota</taxon>
        <taxon>Pezizomycotina</taxon>
        <taxon>Dothideomycetes</taxon>
        <taxon>Dothideomycetidae</taxon>
        <taxon>Mycosphaerellales</taxon>
        <taxon>Teratosphaeriaceae</taxon>
        <taxon>Hortaea</taxon>
    </lineage>
</organism>
<keyword evidence="13" id="KW-1185">Reference proteome</keyword>
<dbReference type="InterPro" id="IPR047575">
    <property type="entry name" value="Sm"/>
</dbReference>
<evidence type="ECO:0000259" key="10">
    <source>
        <dbReference type="PROSITE" id="PS52002"/>
    </source>
</evidence>
<dbReference type="EMBL" id="MUNK01000113">
    <property type="protein sequence ID" value="OTA31480.1"/>
    <property type="molecule type" value="Genomic_DNA"/>
</dbReference>
<keyword evidence="7 9" id="KW-0539">Nucleus</keyword>
<protein>
    <recommendedName>
        <fullName evidence="9">LSM2-LSM8 complex subunit LSM8</fullName>
    </recommendedName>
</protein>
<dbReference type="VEuPathDB" id="FungiDB:BTJ68_08951"/>
<dbReference type="Proteomes" id="UP000194280">
    <property type="component" value="Unassembled WGS sequence"/>
</dbReference>
<evidence type="ECO:0000256" key="9">
    <source>
        <dbReference type="RuleBase" id="RU365048"/>
    </source>
</evidence>
<dbReference type="Gene3D" id="2.30.30.100">
    <property type="match status" value="1"/>
</dbReference>
<evidence type="ECO:0000256" key="2">
    <source>
        <dbReference type="ARBA" id="ARBA00006850"/>
    </source>
</evidence>